<organism evidence="2 3">
    <name type="scientific">Schizophyllum amplum</name>
    <dbReference type="NCBI Taxonomy" id="97359"/>
    <lineage>
        <taxon>Eukaryota</taxon>
        <taxon>Fungi</taxon>
        <taxon>Dikarya</taxon>
        <taxon>Basidiomycota</taxon>
        <taxon>Agaricomycotina</taxon>
        <taxon>Agaricomycetes</taxon>
        <taxon>Agaricomycetidae</taxon>
        <taxon>Agaricales</taxon>
        <taxon>Schizophyllaceae</taxon>
        <taxon>Schizophyllum</taxon>
    </lineage>
</organism>
<evidence type="ECO:0000313" key="2">
    <source>
        <dbReference type="EMBL" id="TRM68939.1"/>
    </source>
</evidence>
<dbReference type="Proteomes" id="UP000320762">
    <property type="component" value="Unassembled WGS sequence"/>
</dbReference>
<evidence type="ECO:0000313" key="3">
    <source>
        <dbReference type="Proteomes" id="UP000320762"/>
    </source>
</evidence>
<evidence type="ECO:0008006" key="4">
    <source>
        <dbReference type="Google" id="ProtNLM"/>
    </source>
</evidence>
<gene>
    <name evidence="2" type="ORF">BD626DRAFT_3198</name>
</gene>
<sequence>MSAKSTVPPDKEKKVKRTIAYNGSLHLKDFFDNVTHNPSPDQLQELMEELHGMPGNEACTLKTITEWFKRTGYQHRKEERQKERQEETLGQARSSSRYPSLTDDHVKTINALFSFHKDAPDVVVQSWALVCPGASLADVQRWVQDQRARDQGTPDTPVEGPPSPPRQKLSIRLPPLVSSVQQRPPPPLPRFRDILAEALSTKVEDTSKPPRSMNEWNEKFAPYDAMLSKFEDRLKTARFADDRHQ</sequence>
<dbReference type="OrthoDB" id="2941855at2759"/>
<evidence type="ECO:0000256" key="1">
    <source>
        <dbReference type="SAM" id="MobiDB-lite"/>
    </source>
</evidence>
<feature type="compositionally biased region" description="Basic and acidic residues" evidence="1">
    <location>
        <begin position="75"/>
        <end position="87"/>
    </location>
</feature>
<dbReference type="EMBL" id="VDMD01000001">
    <property type="protein sequence ID" value="TRM68939.1"/>
    <property type="molecule type" value="Genomic_DNA"/>
</dbReference>
<feature type="region of interest" description="Disordered" evidence="1">
    <location>
        <begin position="74"/>
        <end position="101"/>
    </location>
</feature>
<name>A0A550CVX0_9AGAR</name>
<protein>
    <recommendedName>
        <fullName evidence="4">Homeobox domain-containing protein</fullName>
    </recommendedName>
</protein>
<feature type="region of interest" description="Disordered" evidence="1">
    <location>
        <begin position="145"/>
        <end position="170"/>
    </location>
</feature>
<accession>A0A550CVX0</accession>
<dbReference type="AlphaFoldDB" id="A0A550CVX0"/>
<reference evidence="2 3" key="1">
    <citation type="journal article" date="2019" name="New Phytol.">
        <title>Comparative genomics reveals unique wood-decay strategies and fruiting body development in the Schizophyllaceae.</title>
        <authorList>
            <person name="Almasi E."/>
            <person name="Sahu N."/>
            <person name="Krizsan K."/>
            <person name="Balint B."/>
            <person name="Kovacs G.M."/>
            <person name="Kiss B."/>
            <person name="Cseklye J."/>
            <person name="Drula E."/>
            <person name="Henrissat B."/>
            <person name="Nagy I."/>
            <person name="Chovatia M."/>
            <person name="Adam C."/>
            <person name="LaButti K."/>
            <person name="Lipzen A."/>
            <person name="Riley R."/>
            <person name="Grigoriev I.V."/>
            <person name="Nagy L.G."/>
        </authorList>
    </citation>
    <scope>NUCLEOTIDE SEQUENCE [LARGE SCALE GENOMIC DNA]</scope>
    <source>
        <strain evidence="2 3">NL-1724</strain>
    </source>
</reference>
<comment type="caution">
    <text evidence="2">The sequence shown here is derived from an EMBL/GenBank/DDBJ whole genome shotgun (WGS) entry which is preliminary data.</text>
</comment>
<keyword evidence="3" id="KW-1185">Reference proteome</keyword>
<proteinExistence type="predicted"/>